<dbReference type="InterPro" id="IPR011761">
    <property type="entry name" value="ATP-grasp"/>
</dbReference>
<dbReference type="InterPro" id="IPR013815">
    <property type="entry name" value="ATP_grasp_subdomain_1"/>
</dbReference>
<accession>A0ABP9WXG8</accession>
<evidence type="ECO:0000313" key="7">
    <source>
        <dbReference type="Proteomes" id="UP001428290"/>
    </source>
</evidence>
<dbReference type="PANTHER" id="PTHR43334">
    <property type="entry name" value="ACETATE--COA LIGASE [ADP-FORMING]"/>
    <property type="match status" value="1"/>
</dbReference>
<dbReference type="PROSITE" id="PS50975">
    <property type="entry name" value="ATP_GRASP"/>
    <property type="match status" value="1"/>
</dbReference>
<dbReference type="Pfam" id="PF13607">
    <property type="entry name" value="Succ_CoA_lig"/>
    <property type="match status" value="1"/>
</dbReference>
<gene>
    <name evidence="6" type="primary">pat_1</name>
    <name evidence="6" type="ORF">Hgul01_00498</name>
</gene>
<evidence type="ECO:0000256" key="3">
    <source>
        <dbReference type="ARBA" id="ARBA00022840"/>
    </source>
</evidence>
<evidence type="ECO:0000256" key="4">
    <source>
        <dbReference type="PROSITE-ProRule" id="PRU00409"/>
    </source>
</evidence>
<proteinExistence type="predicted"/>
<name>A0ABP9WXG8_9CHLR</name>
<dbReference type="Pfam" id="PF13549">
    <property type="entry name" value="ATP-grasp_5"/>
    <property type="match status" value="1"/>
</dbReference>
<dbReference type="EMBL" id="BAABRU010000002">
    <property type="protein sequence ID" value="GAA5526721.1"/>
    <property type="molecule type" value="Genomic_DNA"/>
</dbReference>
<dbReference type="Gene3D" id="3.40.50.261">
    <property type="entry name" value="Succinyl-CoA synthetase domains"/>
    <property type="match status" value="2"/>
</dbReference>
<dbReference type="InterPro" id="IPR014089">
    <property type="entry name" value="AcCoA-synth-alpha"/>
</dbReference>
<keyword evidence="2 4" id="KW-0547">Nucleotide-binding</keyword>
<keyword evidence="3 4" id="KW-0067">ATP-binding</keyword>
<dbReference type="NCBIfam" id="TIGR02717">
    <property type="entry name" value="AcCoA-syn-alpha"/>
    <property type="match status" value="1"/>
</dbReference>
<comment type="caution">
    <text evidence="6">The sequence shown here is derived from an EMBL/GenBank/DDBJ whole genome shotgun (WGS) entry which is preliminary data.</text>
</comment>
<dbReference type="Proteomes" id="UP001428290">
    <property type="component" value="Unassembled WGS sequence"/>
</dbReference>
<dbReference type="Pfam" id="PF19045">
    <property type="entry name" value="Ligase_CoA_2"/>
    <property type="match status" value="1"/>
</dbReference>
<dbReference type="InterPro" id="IPR043938">
    <property type="entry name" value="Ligase_CoA_dom"/>
</dbReference>
<dbReference type="SUPFAM" id="SSF56059">
    <property type="entry name" value="Glutathione synthetase ATP-binding domain-like"/>
    <property type="match status" value="1"/>
</dbReference>
<dbReference type="Gene3D" id="3.30.1490.20">
    <property type="entry name" value="ATP-grasp fold, A domain"/>
    <property type="match status" value="1"/>
</dbReference>
<protein>
    <submittedName>
        <fullName evidence="6">Peptidyl-lysine N-acetyltransferase Pat</fullName>
    </submittedName>
</protein>
<evidence type="ECO:0000313" key="6">
    <source>
        <dbReference type="EMBL" id="GAA5526721.1"/>
    </source>
</evidence>
<sequence length="697" mass="75237">MLEEIFAPQSVAVVGASPDPSRLGHRVLKNVIDNGYKGRIYPIHPTASAVLGQTAYPSVAAVPNDVELAVLVIPPQHVLNVVEECGQKGVRGLVVITAGFKEVGGEGVKLEHQLVEIVQRYGMRMVGPNCLGVIDTVSDLNASFAALMPADGEIAFMSQSGAVCTAILDWSKEANIGFSRFVSLGNKSDVDEVALLQAWGNDPQNKVILAYLEGISDGPGFIQAAREVTKRTPVIAIKSGTTAAGTRAISSHTGSLAGSESAYESAFGQSGIIRARTMEQLFDFALVFAYQPLLTGSRIAIVTNAGGPGIIATDAIERAGLQMAEFTPATISHLQANLPATANVYNPIDVIGDAKADRYRIGIQAALTDPNVDAVLVLFTPQAGSEAEATVEAMAELSANQSKPIVASFMGAYSIKPALKLLNQYKIPNYEFPERAVSALEAMWQHRRWREQPAMTYARFDVDKEHVRELFAQVREAGRVELGEIEAREVMAAYGMRLPDSRLSRSPEEAAEIAKEIGFPVVMKISSPDILHKSDIGGVRVGIADPQAASDSYELIAYRARKFSPNARIWGVLVQEMARKGREVLVGVSRDPQFGALIGVGMGGIYVEVLKDVVFRLAPLSREEVREQLRAIRSFPLLQGVRGEQTADLEAVEDIVLRVSQLVSDFPEIVEMDINPLVVYNRGEGVIVLDARIILQG</sequence>
<dbReference type="PANTHER" id="PTHR43334:SF1">
    <property type="entry name" value="3-HYDROXYPROPIONATE--COA LIGASE [ADP-FORMING]"/>
    <property type="match status" value="1"/>
</dbReference>
<keyword evidence="1" id="KW-0436">Ligase</keyword>
<dbReference type="InterPro" id="IPR016102">
    <property type="entry name" value="Succinyl-CoA_synth-like"/>
</dbReference>
<keyword evidence="7" id="KW-1185">Reference proteome</keyword>
<evidence type="ECO:0000256" key="1">
    <source>
        <dbReference type="ARBA" id="ARBA00022598"/>
    </source>
</evidence>
<organism evidence="6 7">
    <name type="scientific">Herpetosiphon gulosus</name>
    <dbReference type="NCBI Taxonomy" id="1973496"/>
    <lineage>
        <taxon>Bacteria</taxon>
        <taxon>Bacillati</taxon>
        <taxon>Chloroflexota</taxon>
        <taxon>Chloroflexia</taxon>
        <taxon>Herpetosiphonales</taxon>
        <taxon>Herpetosiphonaceae</taxon>
        <taxon>Herpetosiphon</taxon>
    </lineage>
</organism>
<dbReference type="InterPro" id="IPR003781">
    <property type="entry name" value="CoA-bd"/>
</dbReference>
<dbReference type="Pfam" id="PF13380">
    <property type="entry name" value="CoA_binding_2"/>
    <property type="match status" value="1"/>
</dbReference>
<dbReference type="Gene3D" id="3.40.50.720">
    <property type="entry name" value="NAD(P)-binding Rossmann-like Domain"/>
    <property type="match status" value="1"/>
</dbReference>
<feature type="domain" description="ATP-grasp" evidence="5">
    <location>
        <begin position="488"/>
        <end position="524"/>
    </location>
</feature>
<dbReference type="InterPro" id="IPR036291">
    <property type="entry name" value="NAD(P)-bd_dom_sf"/>
</dbReference>
<evidence type="ECO:0000259" key="5">
    <source>
        <dbReference type="PROSITE" id="PS50975"/>
    </source>
</evidence>
<evidence type="ECO:0000256" key="2">
    <source>
        <dbReference type="ARBA" id="ARBA00022741"/>
    </source>
</evidence>
<dbReference type="SUPFAM" id="SSF52210">
    <property type="entry name" value="Succinyl-CoA synthetase domains"/>
    <property type="match status" value="2"/>
</dbReference>
<reference evidence="6 7" key="1">
    <citation type="submission" date="2024-02" db="EMBL/GenBank/DDBJ databases">
        <title>Herpetosiphon gulosus NBRC 112829.</title>
        <authorList>
            <person name="Ichikawa N."/>
            <person name="Katano-Makiyama Y."/>
            <person name="Hidaka K."/>
        </authorList>
    </citation>
    <scope>NUCLEOTIDE SEQUENCE [LARGE SCALE GENOMIC DNA]</scope>
    <source>
        <strain evidence="6 7">NBRC 112829</strain>
    </source>
</reference>
<dbReference type="RefSeq" id="WP_345720362.1">
    <property type="nucleotide sequence ID" value="NZ_BAABRU010000002.1"/>
</dbReference>
<dbReference type="SUPFAM" id="SSF51735">
    <property type="entry name" value="NAD(P)-binding Rossmann-fold domains"/>
    <property type="match status" value="1"/>
</dbReference>
<dbReference type="InterPro" id="IPR051538">
    <property type="entry name" value="Acyl-CoA_Synth/Transferase"/>
</dbReference>
<dbReference type="Gene3D" id="3.30.470.20">
    <property type="entry name" value="ATP-grasp fold, B domain"/>
    <property type="match status" value="1"/>
</dbReference>
<dbReference type="SMART" id="SM00881">
    <property type="entry name" value="CoA_binding"/>
    <property type="match status" value="1"/>
</dbReference>
<dbReference type="InterPro" id="IPR032875">
    <property type="entry name" value="Succ_CoA_lig_flav_dom"/>
</dbReference>